<dbReference type="SUPFAM" id="SSF53850">
    <property type="entry name" value="Periplasmic binding protein-like II"/>
    <property type="match status" value="1"/>
</dbReference>
<dbReference type="InterPro" id="IPR001320">
    <property type="entry name" value="Iontro_rcpt_C"/>
</dbReference>
<dbReference type="InterPro" id="IPR043429">
    <property type="entry name" value="ArtM/GltK/GlnP/TcyL/YhdX-like"/>
</dbReference>
<feature type="transmembrane region" description="Helical" evidence="7">
    <location>
        <begin position="335"/>
        <end position="357"/>
    </location>
</feature>
<dbReference type="EMBL" id="CP129683">
    <property type="protein sequence ID" value="XDS50106.1"/>
    <property type="molecule type" value="Genomic_DNA"/>
</dbReference>
<dbReference type="PANTHER" id="PTHR30614:SF46">
    <property type="entry name" value="ABC TRANSPORTER MEMBRANE SPANNING PERMEASE-GLUTAMINE TRANSPORT"/>
    <property type="match status" value="1"/>
</dbReference>
<keyword evidence="4 7" id="KW-0812">Transmembrane</keyword>
<dbReference type="Pfam" id="PF00497">
    <property type="entry name" value="SBP_bac_3"/>
    <property type="match status" value="1"/>
</dbReference>
<evidence type="ECO:0000256" key="5">
    <source>
        <dbReference type="ARBA" id="ARBA00022989"/>
    </source>
</evidence>
<evidence type="ECO:0000256" key="6">
    <source>
        <dbReference type="ARBA" id="ARBA00023136"/>
    </source>
</evidence>
<feature type="transmembrane region" description="Helical" evidence="7">
    <location>
        <begin position="369"/>
        <end position="389"/>
    </location>
</feature>
<evidence type="ECO:0000313" key="10">
    <source>
        <dbReference type="EMBL" id="XDS48882.1"/>
    </source>
</evidence>
<feature type="compositionally biased region" description="Low complexity" evidence="8">
    <location>
        <begin position="50"/>
        <end position="66"/>
    </location>
</feature>
<dbReference type="CDD" id="cd06261">
    <property type="entry name" value="TM_PBP2"/>
    <property type="match status" value="1"/>
</dbReference>
<evidence type="ECO:0000256" key="2">
    <source>
        <dbReference type="ARBA" id="ARBA00022448"/>
    </source>
</evidence>
<dbReference type="Gene3D" id="1.10.3720.10">
    <property type="entry name" value="MetI-like"/>
    <property type="match status" value="1"/>
</dbReference>
<feature type="region of interest" description="Disordered" evidence="8">
    <location>
        <begin position="47"/>
        <end position="66"/>
    </location>
</feature>
<dbReference type="RefSeq" id="WP_369341078.1">
    <property type="nucleotide sequence ID" value="NZ_CP129675.1"/>
</dbReference>
<dbReference type="PROSITE" id="PS50928">
    <property type="entry name" value="ABC_TM1"/>
    <property type="match status" value="1"/>
</dbReference>
<proteinExistence type="inferred from homology"/>
<evidence type="ECO:0000259" key="9">
    <source>
        <dbReference type="PROSITE" id="PS50928"/>
    </source>
</evidence>
<evidence type="ECO:0000256" key="7">
    <source>
        <dbReference type="RuleBase" id="RU363032"/>
    </source>
</evidence>
<evidence type="ECO:0000313" key="11">
    <source>
        <dbReference type="EMBL" id="XDS50106.1"/>
    </source>
</evidence>
<dbReference type="SMART" id="SM00079">
    <property type="entry name" value="PBPe"/>
    <property type="match status" value="1"/>
</dbReference>
<keyword evidence="6 7" id="KW-0472">Membrane</keyword>
<dbReference type="EMBL" id="CP129682">
    <property type="protein sequence ID" value="XDS48882.1"/>
    <property type="molecule type" value="Genomic_DNA"/>
</dbReference>
<reference evidence="10" key="1">
    <citation type="submission" date="2023-07" db="EMBL/GenBank/DDBJ databases">
        <title>Bifidobacterium aquikefiriaerophilum sp. nov. and Bifidobacterium eccum sp. nov., isolated from water kefir.</title>
        <authorList>
            <person name="Breselge S."/>
            <person name="Bellassi P."/>
            <person name="Barcenilla C."/>
            <person name="Alvarez-Ordonez A."/>
            <person name="Morelli L."/>
            <person name="Cotter P.D."/>
        </authorList>
    </citation>
    <scope>NUCLEOTIDE SEQUENCE</scope>
    <source>
        <strain evidence="11">WK012_4_13</strain>
        <strain evidence="10">WK013_4_14</strain>
    </source>
</reference>
<evidence type="ECO:0000256" key="8">
    <source>
        <dbReference type="SAM" id="MobiDB-lite"/>
    </source>
</evidence>
<comment type="similarity">
    <text evidence="7">Belongs to the binding-protein-dependent transport system permease family.</text>
</comment>
<feature type="domain" description="ABC transmembrane type-1" evidence="9">
    <location>
        <begin position="331"/>
        <end position="522"/>
    </location>
</feature>
<dbReference type="InterPro" id="IPR001638">
    <property type="entry name" value="Solute-binding_3/MltF_N"/>
</dbReference>
<dbReference type="GO" id="GO:0043190">
    <property type="term" value="C:ATP-binding cassette (ABC) transporter complex"/>
    <property type="evidence" value="ECO:0007669"/>
    <property type="project" value="InterPro"/>
</dbReference>
<gene>
    <name evidence="11" type="ORF">QN062_06805</name>
    <name evidence="10" type="ORF">QN216_01005</name>
</gene>
<dbReference type="SUPFAM" id="SSF161098">
    <property type="entry name" value="MetI-like"/>
    <property type="match status" value="1"/>
</dbReference>
<dbReference type="InterPro" id="IPR035906">
    <property type="entry name" value="MetI-like_sf"/>
</dbReference>
<feature type="transmembrane region" description="Helical" evidence="7">
    <location>
        <begin position="504"/>
        <end position="525"/>
    </location>
</feature>
<dbReference type="Gene3D" id="3.40.190.10">
    <property type="entry name" value="Periplasmic binding protein-like II"/>
    <property type="match status" value="2"/>
</dbReference>
<keyword evidence="5 7" id="KW-1133">Transmembrane helix</keyword>
<sequence length="532" mass="57409">MGGLHMRSGIGKYIHSLHRTRLLATLLTVVAIVAGLFAGGTQIAQAADGSSSSTSTSTTSTSTVTAATRKEALKAKGKSYTIATDTTFAPFEFRQNGQMVGIDMDLMNAIAKNQGFSITIQSLGFNAALQALSSNQADGVIAGMSITDERKQIYDFSDPYFESGIQMAIAKNDSTIKSYKDLKGKTVVVKSGSEGESYAKSVASKYGFSVKSVDQSATMYEMVKSGNASAVFDDYPVLAYGVSQDNGLKTVTKKIPEGSYGFAVNKGKNAALLAAFNVGLKNLKASGKYDKILVKYLGSSASTGSATIKAATRPSFWQLVRQSFPALMLGLRNTLIITALSFIVAMILSLVFGLMRVFPNRIVQFIAQIYVAVFRGTPLLVWAFFFYFGIPQLVGHALGNWLWISGLLTLSLNSGSYLTEILRGAIQSVNIGQTEGAQSLGLTYGQTMREIILPQAFKIAAPSVINQLIIMIKDSSLLLTIGFADLLYQAQQLYAANFRVTETLFMVGVIYFVAISLLTLVANWADRKLHRR</sequence>
<organism evidence="10">
    <name type="scientific">Bifidobacterium fermentum</name>
    <dbReference type="NCBI Taxonomy" id="3059035"/>
    <lineage>
        <taxon>Bacteria</taxon>
        <taxon>Bacillati</taxon>
        <taxon>Actinomycetota</taxon>
        <taxon>Actinomycetes</taxon>
        <taxon>Bifidobacteriales</taxon>
        <taxon>Bifidobacteriaceae</taxon>
        <taxon>Bifidobacterium</taxon>
    </lineage>
</organism>
<accession>A0AB39UJ61</accession>
<dbReference type="NCBIfam" id="TIGR01726">
    <property type="entry name" value="HEQRo_perm_3TM"/>
    <property type="match status" value="1"/>
</dbReference>
<evidence type="ECO:0000256" key="3">
    <source>
        <dbReference type="ARBA" id="ARBA00022475"/>
    </source>
</evidence>
<dbReference type="InterPro" id="IPR010065">
    <property type="entry name" value="AA_ABC_transptr_permease_3TM"/>
</dbReference>
<comment type="subcellular location">
    <subcellularLocation>
        <location evidence="1 7">Cell membrane</location>
        <topology evidence="1 7">Multi-pass membrane protein</topology>
    </subcellularLocation>
</comment>
<dbReference type="AlphaFoldDB" id="A0AB39UJ61"/>
<evidence type="ECO:0000256" key="1">
    <source>
        <dbReference type="ARBA" id="ARBA00004651"/>
    </source>
</evidence>
<keyword evidence="2 7" id="KW-0813">Transport</keyword>
<evidence type="ECO:0000256" key="4">
    <source>
        <dbReference type="ARBA" id="ARBA00022692"/>
    </source>
</evidence>
<protein>
    <submittedName>
        <fullName evidence="10">Amino acid ABC transporter substrate-binding protein/permease</fullName>
    </submittedName>
</protein>
<dbReference type="PANTHER" id="PTHR30614">
    <property type="entry name" value="MEMBRANE COMPONENT OF AMINO ACID ABC TRANSPORTER"/>
    <property type="match status" value="1"/>
</dbReference>
<dbReference type="GO" id="GO:0006865">
    <property type="term" value="P:amino acid transport"/>
    <property type="evidence" value="ECO:0007669"/>
    <property type="project" value="TreeGrafter"/>
</dbReference>
<dbReference type="Pfam" id="PF00528">
    <property type="entry name" value="BPD_transp_1"/>
    <property type="match status" value="1"/>
</dbReference>
<dbReference type="CDD" id="cd13619">
    <property type="entry name" value="PBP2_GlnP"/>
    <property type="match status" value="1"/>
</dbReference>
<keyword evidence="3" id="KW-1003">Cell membrane</keyword>
<name>A0AB39UJ61_9BIFI</name>
<dbReference type="GO" id="GO:0015276">
    <property type="term" value="F:ligand-gated monoatomic ion channel activity"/>
    <property type="evidence" value="ECO:0007669"/>
    <property type="project" value="InterPro"/>
</dbReference>
<dbReference type="SMART" id="SM00062">
    <property type="entry name" value="PBPb"/>
    <property type="match status" value="1"/>
</dbReference>
<dbReference type="KEGG" id="bfk:QN062_06805"/>
<dbReference type="InterPro" id="IPR000515">
    <property type="entry name" value="MetI-like"/>
</dbReference>